<dbReference type="Proteomes" id="UP000289738">
    <property type="component" value="Unassembled WGS sequence"/>
</dbReference>
<proteinExistence type="predicted"/>
<feature type="domain" description="Aminotransferase-like plant mobile" evidence="2">
    <location>
        <begin position="15"/>
        <end position="72"/>
    </location>
</feature>
<dbReference type="PANTHER" id="PTHR46033">
    <property type="entry name" value="PROTEIN MAIN-LIKE 2"/>
    <property type="match status" value="1"/>
</dbReference>
<evidence type="ECO:0000313" key="4">
    <source>
        <dbReference type="Proteomes" id="UP000289738"/>
    </source>
</evidence>
<feature type="compositionally biased region" description="Basic residues" evidence="1">
    <location>
        <begin position="405"/>
        <end position="416"/>
    </location>
</feature>
<dbReference type="Pfam" id="PF10536">
    <property type="entry name" value="PMD"/>
    <property type="match status" value="2"/>
</dbReference>
<feature type="region of interest" description="Disordered" evidence="1">
    <location>
        <begin position="344"/>
        <end position="374"/>
    </location>
</feature>
<dbReference type="AlphaFoldDB" id="A0A444WTT2"/>
<comment type="caution">
    <text evidence="3">The sequence shown here is derived from an EMBL/GenBank/DDBJ whole genome shotgun (WGS) entry which is preliminary data.</text>
</comment>
<protein>
    <recommendedName>
        <fullName evidence="2">Aminotransferase-like plant mobile domain-containing protein</fullName>
    </recommendedName>
</protein>
<evidence type="ECO:0000259" key="2">
    <source>
        <dbReference type="Pfam" id="PF10536"/>
    </source>
</evidence>
<name>A0A444WTT2_ARAHY</name>
<reference evidence="3 4" key="1">
    <citation type="submission" date="2019-01" db="EMBL/GenBank/DDBJ databases">
        <title>Sequencing of cultivated peanut Arachis hypogaea provides insights into genome evolution and oil improvement.</title>
        <authorList>
            <person name="Chen X."/>
        </authorList>
    </citation>
    <scope>NUCLEOTIDE SEQUENCE [LARGE SCALE GENOMIC DNA]</scope>
    <source>
        <strain evidence="4">cv. Fuhuasheng</strain>
        <tissue evidence="3">Leaves</tissue>
    </source>
</reference>
<dbReference type="InterPro" id="IPR019557">
    <property type="entry name" value="AminoTfrase-like_pln_mobile"/>
</dbReference>
<feature type="compositionally biased region" description="Low complexity" evidence="1">
    <location>
        <begin position="418"/>
        <end position="441"/>
    </location>
</feature>
<evidence type="ECO:0000313" key="3">
    <source>
        <dbReference type="EMBL" id="RYQ80792.1"/>
    </source>
</evidence>
<gene>
    <name evidence="3" type="ORF">Ahy_Scaffold1g106959</name>
</gene>
<keyword evidence="4" id="KW-1185">Reference proteome</keyword>
<dbReference type="PANTHER" id="PTHR46033:SF8">
    <property type="entry name" value="PROTEIN MAINTENANCE OF MERISTEMS-LIKE"/>
    <property type="match status" value="1"/>
</dbReference>
<feature type="region of interest" description="Disordered" evidence="1">
    <location>
        <begin position="559"/>
        <end position="588"/>
    </location>
</feature>
<accession>A0A444WTT2</accession>
<evidence type="ECO:0000256" key="1">
    <source>
        <dbReference type="SAM" id="MobiDB-lite"/>
    </source>
</evidence>
<dbReference type="GO" id="GO:0010073">
    <property type="term" value="P:meristem maintenance"/>
    <property type="evidence" value="ECO:0007669"/>
    <property type="project" value="InterPro"/>
</dbReference>
<dbReference type="EMBL" id="SDMP01000021">
    <property type="protein sequence ID" value="RYQ80792.1"/>
    <property type="molecule type" value="Genomic_DNA"/>
</dbReference>
<dbReference type="InterPro" id="IPR044824">
    <property type="entry name" value="MAIN-like"/>
</dbReference>
<feature type="region of interest" description="Disordered" evidence="1">
    <location>
        <begin position="397"/>
        <end position="441"/>
    </location>
</feature>
<feature type="domain" description="Aminotransferase-like plant mobile" evidence="2">
    <location>
        <begin position="91"/>
        <end position="319"/>
    </location>
</feature>
<sequence>MPLHDRIIPYLERAGLYHLARLNSHWFWLDEPLVSAFVERWRPETHTFHMPFGECTVTLQDVAFQLGLPIDGFHERFSVLPPDANEETVRIYARAYIMMLLSTQLFGDKSANRVHIRWLPFVANLDEMGRYSWGSAALAWLYRCMCRVANRNVTNLAGPLQLLQSWIFWRFPSLRPSGFDYFSFPLASRYGLCLFHSLKNSMIIWEPYSALDVLAVVHPEILTDEHSRIWRAVTSLIYFAVIEWHQVDRVVPQLGGVQHIPEDALNIDWLHAKDGRGGDRWFPHYYRDWHLHWGSRLDAVISIERVADPGPSADYLDWWYRDAHRFLSPGAAFTDPRGTEIPEEALQRGSSQVPRRSQLPHMPDNRRVERRRRVGTRESGREWRWIYDMLHEDDAGGEAADVGGHRVRRSSGRRRGPQGATQFGGAASGTTGTETAGDTFTQTFTPTMTMDVDDQMGSAHFYSDFAAVLRDDAGPSHVQVDAPPYQPSAPDVVFDTTAYHPHMTEMQPQVPDFQGQYAVDLNQPAGSPLDTWFTMGGTPQSAYGVAPPVDDAVQVAGRPTRVRRRPRCGTGSHLLDPFEDAAQDDRDD</sequence>
<organism evidence="3 4">
    <name type="scientific">Arachis hypogaea</name>
    <name type="common">Peanut</name>
    <dbReference type="NCBI Taxonomy" id="3818"/>
    <lineage>
        <taxon>Eukaryota</taxon>
        <taxon>Viridiplantae</taxon>
        <taxon>Streptophyta</taxon>
        <taxon>Embryophyta</taxon>
        <taxon>Tracheophyta</taxon>
        <taxon>Spermatophyta</taxon>
        <taxon>Magnoliopsida</taxon>
        <taxon>eudicotyledons</taxon>
        <taxon>Gunneridae</taxon>
        <taxon>Pentapetalae</taxon>
        <taxon>rosids</taxon>
        <taxon>fabids</taxon>
        <taxon>Fabales</taxon>
        <taxon>Fabaceae</taxon>
        <taxon>Papilionoideae</taxon>
        <taxon>50 kb inversion clade</taxon>
        <taxon>dalbergioids sensu lato</taxon>
        <taxon>Dalbergieae</taxon>
        <taxon>Pterocarpus clade</taxon>
        <taxon>Arachis</taxon>
    </lineage>
</organism>
<feature type="compositionally biased region" description="Acidic residues" evidence="1">
    <location>
        <begin position="577"/>
        <end position="588"/>
    </location>
</feature>